<dbReference type="SMART" id="SM00091">
    <property type="entry name" value="PAS"/>
    <property type="match status" value="2"/>
</dbReference>
<dbReference type="RefSeq" id="WP_122918969.1">
    <property type="nucleotide sequence ID" value="NZ_RHHQ01000012.1"/>
</dbReference>
<dbReference type="PANTHER" id="PTHR43156:SF2">
    <property type="entry name" value="STAGE II SPORULATION PROTEIN E"/>
    <property type="match status" value="1"/>
</dbReference>
<dbReference type="InterPro" id="IPR036457">
    <property type="entry name" value="PPM-type-like_dom_sf"/>
</dbReference>
<dbReference type="PANTHER" id="PTHR43156">
    <property type="entry name" value="STAGE II SPORULATION PROTEIN E-RELATED"/>
    <property type="match status" value="1"/>
</dbReference>
<dbReference type="InterPro" id="IPR001932">
    <property type="entry name" value="PPM-type_phosphatase-like_dom"/>
</dbReference>
<keyword evidence="1" id="KW-0378">Hydrolase</keyword>
<evidence type="ECO:0000259" key="3">
    <source>
        <dbReference type="PROSITE" id="PS50113"/>
    </source>
</evidence>
<dbReference type="Pfam" id="PF07228">
    <property type="entry name" value="SpoIIE"/>
    <property type="match status" value="1"/>
</dbReference>
<dbReference type="AlphaFoldDB" id="A0A3M8DII4"/>
<dbReference type="GO" id="GO:0016791">
    <property type="term" value="F:phosphatase activity"/>
    <property type="evidence" value="ECO:0007669"/>
    <property type="project" value="TreeGrafter"/>
</dbReference>
<dbReference type="SUPFAM" id="SSF81606">
    <property type="entry name" value="PP2C-like"/>
    <property type="match status" value="1"/>
</dbReference>
<keyword evidence="5" id="KW-1185">Reference proteome</keyword>
<dbReference type="Pfam" id="PF13426">
    <property type="entry name" value="PAS_9"/>
    <property type="match status" value="1"/>
</dbReference>
<name>A0A3M8DII4_9BACL</name>
<dbReference type="InterPro" id="IPR001610">
    <property type="entry name" value="PAC"/>
</dbReference>
<gene>
    <name evidence="4" type="ORF">EDM56_16510</name>
</gene>
<dbReference type="InterPro" id="IPR035965">
    <property type="entry name" value="PAS-like_dom_sf"/>
</dbReference>
<dbReference type="PROSITE" id="PS50112">
    <property type="entry name" value="PAS"/>
    <property type="match status" value="1"/>
</dbReference>
<dbReference type="InterPro" id="IPR000700">
    <property type="entry name" value="PAS-assoc_C"/>
</dbReference>
<dbReference type="Gene3D" id="3.60.40.10">
    <property type="entry name" value="PPM-type phosphatase domain"/>
    <property type="match status" value="1"/>
</dbReference>
<dbReference type="Gene3D" id="3.30.450.20">
    <property type="entry name" value="PAS domain"/>
    <property type="match status" value="2"/>
</dbReference>
<protein>
    <submittedName>
        <fullName evidence="4">PAS domain S-box protein</fullName>
    </submittedName>
</protein>
<dbReference type="OrthoDB" id="9759607at2"/>
<reference evidence="4 5" key="1">
    <citation type="submission" date="2018-10" db="EMBL/GenBank/DDBJ databases">
        <title>Phylogenomics of Brevibacillus.</title>
        <authorList>
            <person name="Dunlap C."/>
        </authorList>
    </citation>
    <scope>NUCLEOTIDE SEQUENCE [LARGE SCALE GENOMIC DNA]</scope>
    <source>
        <strain evidence="4 5">JCM 15716</strain>
    </source>
</reference>
<dbReference type="InterPro" id="IPR052016">
    <property type="entry name" value="Bact_Sigma-Reg"/>
</dbReference>
<dbReference type="SMART" id="SM00331">
    <property type="entry name" value="PP2C_SIG"/>
    <property type="match status" value="1"/>
</dbReference>
<dbReference type="InterPro" id="IPR000014">
    <property type="entry name" value="PAS"/>
</dbReference>
<feature type="domain" description="PAS" evidence="2">
    <location>
        <begin position="138"/>
        <end position="178"/>
    </location>
</feature>
<dbReference type="Proteomes" id="UP000271031">
    <property type="component" value="Unassembled WGS sequence"/>
</dbReference>
<dbReference type="EMBL" id="RHHQ01000012">
    <property type="protein sequence ID" value="RNB87271.1"/>
    <property type="molecule type" value="Genomic_DNA"/>
</dbReference>
<sequence>MSSNLGDLLTYLHALPEFMLVQDEHGGWIAANGVALRLLQLEGVVYQGRCTRELLQEAGWEHELWTCFDEACASAWQRKAIVECELPFRYDDGRATRVFVLKMIPIIKQAGELNYLVIQGRDNTVRTLMEEEITLAGKVFESVSDGIFVTDVEGTILFVNPAFTAVTGYSTADVIGKNPRVLKSGKQGAKFYQHMWNSLLEDGYFQGEIYNRRKNGQVYPESLTINAIKDKMGHTTHYVAIFRDISEREQVRKDVMLTGKIQRKFLPPDYQDQWVTIRSFFKPSHYVSGDLYDYKWLMNSEKLFGYLIDVMGHGLSTALQASVLRVLFLQAASLGLSLQEKVSWINRESMRYFTEDTFAAAICFEFDLRARTFTYVSCGINYFLAATKEMSGVIKAPGMFLALSESAVYEQHVLPIHPGDSFYLMTDGVYDKMPAHYKQELPCFDEMTDNLKKLIFTQKHKDDASAILFNIHDLPEARS</sequence>
<dbReference type="NCBIfam" id="TIGR00229">
    <property type="entry name" value="sensory_box"/>
    <property type="match status" value="1"/>
</dbReference>
<comment type="caution">
    <text evidence="4">The sequence shown here is derived from an EMBL/GenBank/DDBJ whole genome shotgun (WGS) entry which is preliminary data.</text>
</comment>
<dbReference type="SUPFAM" id="SSF55785">
    <property type="entry name" value="PYP-like sensor domain (PAS domain)"/>
    <property type="match status" value="2"/>
</dbReference>
<evidence type="ECO:0000256" key="1">
    <source>
        <dbReference type="ARBA" id="ARBA00022801"/>
    </source>
</evidence>
<accession>A0A3M8DII4</accession>
<dbReference type="SMART" id="SM00086">
    <property type="entry name" value="PAC"/>
    <property type="match status" value="1"/>
</dbReference>
<proteinExistence type="predicted"/>
<organism evidence="4 5">
    <name type="scientific">Brevibacillus fluminis</name>
    <dbReference type="NCBI Taxonomy" id="511487"/>
    <lineage>
        <taxon>Bacteria</taxon>
        <taxon>Bacillati</taxon>
        <taxon>Bacillota</taxon>
        <taxon>Bacilli</taxon>
        <taxon>Bacillales</taxon>
        <taxon>Paenibacillaceae</taxon>
        <taxon>Brevibacillus</taxon>
    </lineage>
</organism>
<dbReference type="CDD" id="cd00130">
    <property type="entry name" value="PAS"/>
    <property type="match status" value="1"/>
</dbReference>
<dbReference type="PROSITE" id="PS50113">
    <property type="entry name" value="PAC"/>
    <property type="match status" value="1"/>
</dbReference>
<evidence type="ECO:0000313" key="4">
    <source>
        <dbReference type="EMBL" id="RNB87271.1"/>
    </source>
</evidence>
<evidence type="ECO:0000259" key="2">
    <source>
        <dbReference type="PROSITE" id="PS50112"/>
    </source>
</evidence>
<feature type="domain" description="PAC" evidence="3">
    <location>
        <begin position="205"/>
        <end position="257"/>
    </location>
</feature>
<evidence type="ECO:0000313" key="5">
    <source>
        <dbReference type="Proteomes" id="UP000271031"/>
    </source>
</evidence>